<dbReference type="EMBL" id="WUMU01000003">
    <property type="protein sequence ID" value="MXN17146.1"/>
    <property type="molecule type" value="Genomic_DNA"/>
</dbReference>
<evidence type="ECO:0000259" key="2">
    <source>
        <dbReference type="PROSITE" id="PS51724"/>
    </source>
</evidence>
<dbReference type="InterPro" id="IPR036680">
    <property type="entry name" value="SPOR-like_sf"/>
</dbReference>
<feature type="domain" description="SPOR" evidence="2">
    <location>
        <begin position="221"/>
        <end position="299"/>
    </location>
</feature>
<accession>A0A6L7G125</accession>
<organism evidence="3 4">
    <name type="scientific">Pseudooceanicola albus</name>
    <dbReference type="NCBI Taxonomy" id="2692189"/>
    <lineage>
        <taxon>Bacteria</taxon>
        <taxon>Pseudomonadati</taxon>
        <taxon>Pseudomonadota</taxon>
        <taxon>Alphaproteobacteria</taxon>
        <taxon>Rhodobacterales</taxon>
        <taxon>Paracoccaceae</taxon>
        <taxon>Pseudooceanicola</taxon>
    </lineage>
</organism>
<dbReference type="RefSeq" id="WP_160892149.1">
    <property type="nucleotide sequence ID" value="NZ_WUMU01000003.1"/>
</dbReference>
<evidence type="ECO:0000256" key="1">
    <source>
        <dbReference type="SAM" id="MobiDB-lite"/>
    </source>
</evidence>
<feature type="region of interest" description="Disordered" evidence="1">
    <location>
        <begin position="172"/>
        <end position="223"/>
    </location>
</feature>
<gene>
    <name evidence="3" type="ORF">GR170_04815</name>
</gene>
<dbReference type="InterPro" id="IPR007730">
    <property type="entry name" value="SPOR-like_dom"/>
</dbReference>
<dbReference type="Pfam" id="PF05036">
    <property type="entry name" value="SPOR"/>
    <property type="match status" value="1"/>
</dbReference>
<dbReference type="Gene3D" id="3.30.70.1070">
    <property type="entry name" value="Sporulation related repeat"/>
    <property type="match status" value="1"/>
</dbReference>
<dbReference type="Proteomes" id="UP000477911">
    <property type="component" value="Unassembled WGS sequence"/>
</dbReference>
<keyword evidence="4" id="KW-1185">Reference proteome</keyword>
<proteinExistence type="predicted"/>
<dbReference type="PROSITE" id="PS51724">
    <property type="entry name" value="SPOR"/>
    <property type="match status" value="1"/>
</dbReference>
<comment type="caution">
    <text evidence="3">The sequence shown here is derived from an EMBL/GenBank/DDBJ whole genome shotgun (WGS) entry which is preliminary data.</text>
</comment>
<feature type="compositionally biased region" description="Low complexity" evidence="1">
    <location>
        <begin position="94"/>
        <end position="110"/>
    </location>
</feature>
<dbReference type="GO" id="GO:0042834">
    <property type="term" value="F:peptidoglycan binding"/>
    <property type="evidence" value="ECO:0007669"/>
    <property type="project" value="InterPro"/>
</dbReference>
<reference evidence="3 4" key="1">
    <citation type="submission" date="2019-12" db="EMBL/GenBank/DDBJ databases">
        <authorList>
            <person name="Li M."/>
        </authorList>
    </citation>
    <scope>NUCLEOTIDE SEQUENCE [LARGE SCALE GENOMIC DNA]</scope>
    <source>
        <strain evidence="3 4">GBMRC 2024</strain>
    </source>
</reference>
<sequence length="299" mass="31990">MRWQGGWIGTGGALLLCLLAVSAAARTLSEVRGPAEAPPVGYEAREYVDSAGCVFLRAGVDGRTVWVPRVNRDRTLLCGRTPSLPAGGTPPVPNARVAARPAEPAAVPDAAPRRLSSEEIRRRDRSLLGLPVPEGYEPAFRDDRLNPARGPEAGQGGAMARLWSETVPRQLAEPSLPDRGPQGLPPPGADPDPDAVTEAEARAVPSPPAPDPAPLPPPLRRRETADRFVQIGTYERDDTARRIVQDLGATGLPAVLRLWRSGGRNYRVVLAGPFAGEEELTLALEAVRARGFADAFIRR</sequence>
<dbReference type="SUPFAM" id="SSF110997">
    <property type="entry name" value="Sporulation related repeat"/>
    <property type="match status" value="1"/>
</dbReference>
<name>A0A6L7G125_9RHOB</name>
<feature type="compositionally biased region" description="Basic and acidic residues" evidence="1">
    <location>
        <begin position="111"/>
        <end position="126"/>
    </location>
</feature>
<feature type="compositionally biased region" description="Pro residues" evidence="1">
    <location>
        <begin position="205"/>
        <end position="218"/>
    </location>
</feature>
<dbReference type="AlphaFoldDB" id="A0A6L7G125"/>
<feature type="region of interest" description="Disordered" evidence="1">
    <location>
        <begin position="81"/>
        <end position="157"/>
    </location>
</feature>
<evidence type="ECO:0000313" key="4">
    <source>
        <dbReference type="Proteomes" id="UP000477911"/>
    </source>
</evidence>
<protein>
    <recommendedName>
        <fullName evidence="2">SPOR domain-containing protein</fullName>
    </recommendedName>
</protein>
<evidence type="ECO:0000313" key="3">
    <source>
        <dbReference type="EMBL" id="MXN17146.1"/>
    </source>
</evidence>